<dbReference type="NCBIfam" id="TIGR01630">
    <property type="entry name" value="psiM2_ORF9"/>
    <property type="match status" value="1"/>
</dbReference>
<dbReference type="Pfam" id="PF17289">
    <property type="entry name" value="Terminase_6C"/>
    <property type="match status" value="1"/>
</dbReference>
<evidence type="ECO:0000256" key="1">
    <source>
        <dbReference type="ARBA" id="ARBA00022612"/>
    </source>
</evidence>
<accession>A0A2P1P6X5</accession>
<dbReference type="KEGG" id="ptc:phytr_560"/>
<dbReference type="EMBL" id="CP027845">
    <property type="protein sequence ID" value="AVP87019.1"/>
    <property type="molecule type" value="Genomic_DNA"/>
</dbReference>
<evidence type="ECO:0000313" key="4">
    <source>
        <dbReference type="Proteomes" id="UP000241762"/>
    </source>
</evidence>
<sequence>MNKKLLLEAILRSDIKSFIWKVFDTINPGISISNAWYIDLMADYLEDVIKGRHKRLIINIPPRCLKSICISVALPAWILGIDPSKRIIVASYSQALSTKHSLDCRAIMQTKWYKELFSNTILSTTCNTKTKFMTSKYGFRLATSVGGSITGEGADILIVDDPHNPTFVHSDKLRTKTCNWFEQTFTSRLNDQNKGAIILVMQRLHEKDLSAYLLKRTSWRLLKIPAISDQDQQFSSSKKSYIFTKGTSIDPLRLPLELLDKLKQEMGIANFRAQYLQDPEKATCGMLKKSEIRFYDEMPQFEAIYQSWDTAIKVNHLSDYSVCTTWGVCQNKYYLIDFLSDKLEYSYLKDAMIRLARKWQPKIILIEDKASGQSLIQDLKLEKFHNILPKKPKTDKITRFATILPFFTLEQILLPKESSWVDEVIEQITSFPDTRHDDIVDSISQFFIYIKQQQLNSSVPRFRSI</sequence>
<keyword evidence="4" id="KW-1185">Reference proteome</keyword>
<dbReference type="Pfam" id="PF03237">
    <property type="entry name" value="Terminase_6N"/>
    <property type="match status" value="1"/>
</dbReference>
<dbReference type="Proteomes" id="UP000241762">
    <property type="component" value="Chromosome"/>
</dbReference>
<feature type="domain" description="Terminase large subunit gp17-like C-terminal" evidence="2">
    <location>
        <begin position="307"/>
        <end position="447"/>
    </location>
</feature>
<dbReference type="AlphaFoldDB" id="A0A2P1P6X5"/>
<evidence type="ECO:0000259" key="2">
    <source>
        <dbReference type="Pfam" id="PF17289"/>
    </source>
</evidence>
<dbReference type="Gene3D" id="3.30.420.240">
    <property type="match status" value="1"/>
</dbReference>
<gene>
    <name evidence="3" type="ORF">phytr_560</name>
</gene>
<dbReference type="InterPro" id="IPR035421">
    <property type="entry name" value="Terminase_6C"/>
</dbReference>
<name>A0A2P1P6X5_9RICK</name>
<protein>
    <recommendedName>
        <fullName evidence="2">Terminase large subunit gp17-like C-terminal domain-containing protein</fullName>
    </recommendedName>
</protein>
<organism evidence="3 4">
    <name type="scientific">Candidatus Phycorickettsia trachydisci</name>
    <dbReference type="NCBI Taxonomy" id="2115978"/>
    <lineage>
        <taxon>Bacteria</taxon>
        <taxon>Pseudomonadati</taxon>
        <taxon>Pseudomonadota</taxon>
        <taxon>Alphaproteobacteria</taxon>
        <taxon>Rickettsiales</taxon>
        <taxon>Rickettsiaceae</taxon>
        <taxon>Candidatus Phycorickettsia</taxon>
    </lineage>
</organism>
<evidence type="ECO:0000313" key="3">
    <source>
        <dbReference type="EMBL" id="AVP87019.1"/>
    </source>
</evidence>
<dbReference type="RefSeq" id="WP_106873898.1">
    <property type="nucleotide sequence ID" value="NZ_CP027845.1"/>
</dbReference>
<proteinExistence type="predicted"/>
<reference evidence="3 4" key="1">
    <citation type="submission" date="2018-03" db="EMBL/GenBank/DDBJ databases">
        <title>A gene transfer event suggests a long-term partnership between eustigmatophyte algae and a novel lineage of endosymbiotic bacteria.</title>
        <authorList>
            <person name="Yurchenko T."/>
            <person name="Sevcikova T."/>
            <person name="Pribyl P."/>
            <person name="El Karkouri K."/>
            <person name="Klimes V."/>
            <person name="Amaral R."/>
            <person name="Zbrankova V."/>
            <person name="Kim E."/>
            <person name="Raoult D."/>
            <person name="Santos L.M.A."/>
            <person name="Elias M."/>
        </authorList>
    </citation>
    <scope>NUCLEOTIDE SEQUENCE [LARGE SCALE GENOMIC DNA]</scope>
    <source>
        <strain evidence="3">CCALA 838</strain>
    </source>
</reference>
<keyword evidence="1" id="KW-1188">Viral release from host cell</keyword>
<dbReference type="OrthoDB" id="9771580at2"/>
<dbReference type="InterPro" id="IPR006517">
    <property type="entry name" value="Phage_terminase_lsu-like_C"/>
</dbReference>